<dbReference type="EMBL" id="LGCK01000007">
    <property type="protein sequence ID" value="KPL72527.1"/>
    <property type="molecule type" value="Genomic_DNA"/>
</dbReference>
<name>A0A0P6XBA7_9CHLR</name>
<keyword evidence="2" id="KW-0813">Transport</keyword>
<dbReference type="OrthoDB" id="370976at2"/>
<dbReference type="Proteomes" id="UP000050430">
    <property type="component" value="Unassembled WGS sequence"/>
</dbReference>
<comment type="caution">
    <text evidence="2">The sequence shown here is derived from an EMBL/GenBank/DDBJ whole genome shotgun (WGS) entry which is preliminary data.</text>
</comment>
<dbReference type="Pfam" id="PF00359">
    <property type="entry name" value="PTS_EIIA_2"/>
    <property type="match status" value="1"/>
</dbReference>
<dbReference type="STRING" id="229920.ADM99_05220"/>
<dbReference type="InterPro" id="IPR016152">
    <property type="entry name" value="PTrfase/Anion_transptr"/>
</dbReference>
<dbReference type="Gene3D" id="3.40.930.10">
    <property type="entry name" value="Mannitol-specific EII, Chain A"/>
    <property type="match status" value="1"/>
</dbReference>
<dbReference type="CDD" id="cd00211">
    <property type="entry name" value="PTS_IIA_fru"/>
    <property type="match status" value="1"/>
</dbReference>
<evidence type="ECO:0000259" key="1">
    <source>
        <dbReference type="PROSITE" id="PS51094"/>
    </source>
</evidence>
<sequence length="153" mass="16772">MSNKLLQLLDSEAVCLKMDARDAADVIENLGIRLYIDGYVKDTFVDAAMAREKKLPTGLPLGGEVNAAIPHTDVIHVLKPGVAMATLKRPVIFKNMISPDEDVNVQLVFLLSLEQPKSQIEMLQEIASVLQRPETVEKLMAATTFEDVQAALA</sequence>
<dbReference type="AlphaFoldDB" id="A0A0P6XBA7"/>
<evidence type="ECO:0000313" key="2">
    <source>
        <dbReference type="EMBL" id="KPL72527.1"/>
    </source>
</evidence>
<dbReference type="PANTHER" id="PTHR47738:SF3">
    <property type="entry name" value="PHOSPHOTRANSFERASE SYSTEM MANNITOL_FRUCTOSE-SPECIFIC IIA DOMAIN CONTAINING PROTEIN"/>
    <property type="match status" value="1"/>
</dbReference>
<dbReference type="PROSITE" id="PS51094">
    <property type="entry name" value="PTS_EIIA_TYPE_2"/>
    <property type="match status" value="1"/>
</dbReference>
<keyword evidence="2" id="KW-0762">Sugar transport</keyword>
<gene>
    <name evidence="2" type="ORF">ADM99_05220</name>
</gene>
<protein>
    <submittedName>
        <fullName evidence="2">PTS sugar transporter subunit IIA</fullName>
    </submittedName>
</protein>
<evidence type="ECO:0000313" key="3">
    <source>
        <dbReference type="Proteomes" id="UP000050430"/>
    </source>
</evidence>
<dbReference type="RefSeq" id="WP_062421429.1">
    <property type="nucleotide sequence ID" value="NZ_BBYA01000008.1"/>
</dbReference>
<dbReference type="SUPFAM" id="SSF55804">
    <property type="entry name" value="Phoshotransferase/anion transport protein"/>
    <property type="match status" value="1"/>
</dbReference>
<reference evidence="2 3" key="1">
    <citation type="submission" date="2015-07" db="EMBL/GenBank/DDBJ databases">
        <title>Genome sequence of Leptolinea tardivitalis DSM 16556.</title>
        <authorList>
            <person name="Hemp J."/>
            <person name="Ward L.M."/>
            <person name="Pace L.A."/>
            <person name="Fischer W.W."/>
        </authorList>
    </citation>
    <scope>NUCLEOTIDE SEQUENCE [LARGE SCALE GENOMIC DNA]</scope>
    <source>
        <strain evidence="2 3">YMTK-2</strain>
    </source>
</reference>
<proteinExistence type="predicted"/>
<dbReference type="InterPro" id="IPR051541">
    <property type="entry name" value="PTS_SugarTrans_NitroReg"/>
</dbReference>
<organism evidence="2 3">
    <name type="scientific">Leptolinea tardivitalis</name>
    <dbReference type="NCBI Taxonomy" id="229920"/>
    <lineage>
        <taxon>Bacteria</taxon>
        <taxon>Bacillati</taxon>
        <taxon>Chloroflexota</taxon>
        <taxon>Anaerolineae</taxon>
        <taxon>Anaerolineales</taxon>
        <taxon>Anaerolineaceae</taxon>
        <taxon>Leptolinea</taxon>
    </lineage>
</organism>
<dbReference type="InterPro" id="IPR002178">
    <property type="entry name" value="PTS_EIIA_type-2_dom"/>
</dbReference>
<keyword evidence="3" id="KW-1185">Reference proteome</keyword>
<feature type="domain" description="PTS EIIA type-2" evidence="1">
    <location>
        <begin position="7"/>
        <end position="153"/>
    </location>
</feature>
<accession>A0A0P6XBA7</accession>
<dbReference type="PANTHER" id="PTHR47738">
    <property type="entry name" value="PTS SYSTEM FRUCTOSE-LIKE EIIA COMPONENT-RELATED"/>
    <property type="match status" value="1"/>
</dbReference>